<evidence type="ECO:0000256" key="1">
    <source>
        <dbReference type="ARBA" id="ARBA00022679"/>
    </source>
</evidence>
<accession>A0A4V2ZSE4</accession>
<dbReference type="InterPro" id="IPR036890">
    <property type="entry name" value="HATPase_C_sf"/>
</dbReference>
<dbReference type="SUPFAM" id="SSF55874">
    <property type="entry name" value="ATPase domain of HSP90 chaperone/DNA topoisomerase II/histidine kinase"/>
    <property type="match status" value="1"/>
</dbReference>
<dbReference type="OrthoDB" id="144293at2"/>
<evidence type="ECO:0000313" key="7">
    <source>
        <dbReference type="Proteomes" id="UP000295511"/>
    </source>
</evidence>
<evidence type="ECO:0000256" key="4">
    <source>
        <dbReference type="SAM" id="Phobius"/>
    </source>
</evidence>
<dbReference type="GO" id="GO:0016301">
    <property type="term" value="F:kinase activity"/>
    <property type="evidence" value="ECO:0007669"/>
    <property type="project" value="UniProtKB-KW"/>
</dbReference>
<feature type="transmembrane region" description="Helical" evidence="4">
    <location>
        <begin position="75"/>
        <end position="93"/>
    </location>
</feature>
<feature type="transmembrane region" description="Helical" evidence="4">
    <location>
        <begin position="105"/>
        <end position="130"/>
    </location>
</feature>
<keyword evidence="3" id="KW-0902">Two-component regulatory system</keyword>
<keyword evidence="4" id="KW-0812">Transmembrane</keyword>
<dbReference type="AlphaFoldDB" id="A0A4V2ZSE4"/>
<reference evidence="6 7" key="1">
    <citation type="submission" date="2019-03" db="EMBL/GenBank/DDBJ databases">
        <title>Whole genome sequence of Arthrobacter sp JH1-1.</title>
        <authorList>
            <person name="Trinh H.N."/>
        </authorList>
    </citation>
    <scope>NUCLEOTIDE SEQUENCE [LARGE SCALE GENOMIC DNA]</scope>
    <source>
        <strain evidence="6 7">JH1-1</strain>
    </source>
</reference>
<feature type="domain" description="Histidine kinase/HSP90-like ATPase" evidence="5">
    <location>
        <begin position="306"/>
        <end position="392"/>
    </location>
</feature>
<protein>
    <recommendedName>
        <fullName evidence="5">Histidine kinase/HSP90-like ATPase domain-containing protein</fullName>
    </recommendedName>
</protein>
<dbReference type="GO" id="GO:0000160">
    <property type="term" value="P:phosphorelay signal transduction system"/>
    <property type="evidence" value="ECO:0007669"/>
    <property type="project" value="UniProtKB-KW"/>
</dbReference>
<evidence type="ECO:0000256" key="3">
    <source>
        <dbReference type="ARBA" id="ARBA00023012"/>
    </source>
</evidence>
<feature type="transmembrane region" description="Helical" evidence="4">
    <location>
        <begin position="12"/>
        <end position="34"/>
    </location>
</feature>
<name>A0A4V2ZSE4_9MICC</name>
<dbReference type="Gene3D" id="3.30.565.10">
    <property type="entry name" value="Histidine kinase-like ATPase, C-terminal domain"/>
    <property type="match status" value="1"/>
</dbReference>
<proteinExistence type="predicted"/>
<keyword evidence="4" id="KW-0472">Membrane</keyword>
<keyword evidence="1" id="KW-0808">Transferase</keyword>
<evidence type="ECO:0000313" key="6">
    <source>
        <dbReference type="EMBL" id="TDF92864.1"/>
    </source>
</evidence>
<dbReference type="PANTHER" id="PTHR24421">
    <property type="entry name" value="NITRATE/NITRITE SENSOR PROTEIN NARX-RELATED"/>
    <property type="match status" value="1"/>
</dbReference>
<evidence type="ECO:0000256" key="2">
    <source>
        <dbReference type="ARBA" id="ARBA00022777"/>
    </source>
</evidence>
<sequence length="397" mass="41056">MAAAARVRTHRAAAETVIARSIAVFAIAVSARAVGDLVVEMPSTALWWGIVFGGGIAFSLTVILAAAIRGSLARSAMGSFAALVAVGLTLWPLGHPGPETGPPWLWHFLMLGTTCLAGATGPWTASMYAIATATMFALVRATPSGGAAWAEVAVQDAAYAAIVGIALSVAIQAMRLGARQSDSAEEEAVEAYQESASARADLAERHRLAALLHDTVMTALVLVARTGRAATLAERSSASKAAAEGLRQLEGYAVGQLAVDPVPASEIPARLQTISENTAFLPVDIYSQVPPDADVIVPGIVASAIIEATYTAVDNASRHSGANAVRINVSLLAAPGRLRVEIADNGRGFDPDGVSQRRLGIRLSMVQRMSDVGGVASVVSAPGQGTRIILEWNTGHD</sequence>
<feature type="transmembrane region" description="Helical" evidence="4">
    <location>
        <begin position="46"/>
        <end position="68"/>
    </location>
</feature>
<dbReference type="CDD" id="cd16917">
    <property type="entry name" value="HATPase_UhpB-NarQ-NarX-like"/>
    <property type="match status" value="1"/>
</dbReference>
<dbReference type="PANTHER" id="PTHR24421:SF61">
    <property type="entry name" value="OXYGEN SENSOR HISTIDINE KINASE NREB"/>
    <property type="match status" value="1"/>
</dbReference>
<dbReference type="Pfam" id="PF02518">
    <property type="entry name" value="HATPase_c"/>
    <property type="match status" value="1"/>
</dbReference>
<dbReference type="RefSeq" id="WP_133205441.1">
    <property type="nucleotide sequence ID" value="NZ_SMRU01000021.1"/>
</dbReference>
<dbReference type="Proteomes" id="UP000295511">
    <property type="component" value="Unassembled WGS sequence"/>
</dbReference>
<keyword evidence="2" id="KW-0418">Kinase</keyword>
<keyword evidence="7" id="KW-1185">Reference proteome</keyword>
<comment type="caution">
    <text evidence="6">The sequence shown here is derived from an EMBL/GenBank/DDBJ whole genome shotgun (WGS) entry which is preliminary data.</text>
</comment>
<keyword evidence="4" id="KW-1133">Transmembrane helix</keyword>
<dbReference type="EMBL" id="SMRU01000021">
    <property type="protein sequence ID" value="TDF92864.1"/>
    <property type="molecule type" value="Genomic_DNA"/>
</dbReference>
<organism evidence="6 7">
    <name type="scientific">Arthrobacter terricola</name>
    <dbReference type="NCBI Taxonomy" id="2547396"/>
    <lineage>
        <taxon>Bacteria</taxon>
        <taxon>Bacillati</taxon>
        <taxon>Actinomycetota</taxon>
        <taxon>Actinomycetes</taxon>
        <taxon>Micrococcales</taxon>
        <taxon>Micrococcaceae</taxon>
        <taxon>Arthrobacter</taxon>
    </lineage>
</organism>
<dbReference type="InterPro" id="IPR050482">
    <property type="entry name" value="Sensor_HK_TwoCompSys"/>
</dbReference>
<evidence type="ECO:0000259" key="5">
    <source>
        <dbReference type="Pfam" id="PF02518"/>
    </source>
</evidence>
<gene>
    <name evidence="6" type="ORF">E1809_17030</name>
</gene>
<dbReference type="InterPro" id="IPR003594">
    <property type="entry name" value="HATPase_dom"/>
</dbReference>